<keyword evidence="3" id="KW-1185">Reference proteome</keyword>
<feature type="region of interest" description="Disordered" evidence="1">
    <location>
        <begin position="59"/>
        <end position="113"/>
    </location>
</feature>
<evidence type="ECO:0000313" key="3">
    <source>
        <dbReference type="Proteomes" id="UP000654370"/>
    </source>
</evidence>
<comment type="caution">
    <text evidence="2">The sequence shown here is derived from an EMBL/GenBank/DDBJ whole genome shotgun (WGS) entry which is preliminary data.</text>
</comment>
<feature type="compositionally biased region" description="Polar residues" evidence="1">
    <location>
        <begin position="82"/>
        <end position="91"/>
    </location>
</feature>
<organism evidence="2 3">
    <name type="scientific">Mortierella isabellina</name>
    <name type="common">Filamentous fungus</name>
    <name type="synonym">Umbelopsis isabellina</name>
    <dbReference type="NCBI Taxonomy" id="91625"/>
    <lineage>
        <taxon>Eukaryota</taxon>
        <taxon>Fungi</taxon>
        <taxon>Fungi incertae sedis</taxon>
        <taxon>Mucoromycota</taxon>
        <taxon>Mucoromycotina</taxon>
        <taxon>Umbelopsidomycetes</taxon>
        <taxon>Umbelopsidales</taxon>
        <taxon>Umbelopsidaceae</taxon>
        <taxon>Umbelopsis</taxon>
    </lineage>
</organism>
<dbReference type="Proteomes" id="UP000654370">
    <property type="component" value="Unassembled WGS sequence"/>
</dbReference>
<dbReference type="EMBL" id="JAEPQZ010000004">
    <property type="protein sequence ID" value="KAG2182140.1"/>
    <property type="molecule type" value="Genomic_DNA"/>
</dbReference>
<accession>A0A8H7PYA5</accession>
<reference evidence="2" key="1">
    <citation type="submission" date="2020-12" db="EMBL/GenBank/DDBJ databases">
        <title>Metabolic potential, ecology and presence of endohyphal bacteria is reflected in genomic diversity of Mucoromycotina.</title>
        <authorList>
            <person name="Muszewska A."/>
            <person name="Okrasinska A."/>
            <person name="Steczkiewicz K."/>
            <person name="Drgas O."/>
            <person name="Orlowska M."/>
            <person name="Perlinska-Lenart U."/>
            <person name="Aleksandrzak-Piekarczyk T."/>
            <person name="Szatraj K."/>
            <person name="Zielenkiewicz U."/>
            <person name="Pilsyk S."/>
            <person name="Malc E."/>
            <person name="Mieczkowski P."/>
            <person name="Kruszewska J.S."/>
            <person name="Biernat P."/>
            <person name="Pawlowska J."/>
        </authorList>
    </citation>
    <scope>NUCLEOTIDE SEQUENCE</scope>
    <source>
        <strain evidence="2">WA0000067209</strain>
    </source>
</reference>
<evidence type="ECO:0000313" key="2">
    <source>
        <dbReference type="EMBL" id="KAG2182140.1"/>
    </source>
</evidence>
<dbReference type="OrthoDB" id="2374895at2759"/>
<protein>
    <submittedName>
        <fullName evidence="2">Uncharacterized protein</fullName>
    </submittedName>
</protein>
<name>A0A8H7PYA5_MORIS</name>
<gene>
    <name evidence="2" type="ORF">INT43_007067</name>
</gene>
<proteinExistence type="predicted"/>
<sequence>MMMEEPTSNIAFNLKLQRSQTFQLRFDDNGHYNFSNIPHADFASPKILTPDFEYNDTRGYLNTEDSFSDATSDSTDVEQPSPEVNFSTSGLSPPPSMARKPSAETIPKSRTLSDRHAQCRLSFGLPSNTEIDDYNVNDDESYLAKSSMEQDRNEYTDLLQTAYEEQQEEITYCRDRIEQSKYAQDMMQTIHHRDEEINKMQTAMNRFRRLLKLKDNEIRDLLKIIQESC</sequence>
<evidence type="ECO:0000256" key="1">
    <source>
        <dbReference type="SAM" id="MobiDB-lite"/>
    </source>
</evidence>
<dbReference type="AlphaFoldDB" id="A0A8H7PYA5"/>
<feature type="compositionally biased region" description="Low complexity" evidence="1">
    <location>
        <begin position="63"/>
        <end position="74"/>
    </location>
</feature>